<dbReference type="GO" id="GO:0005886">
    <property type="term" value="C:plasma membrane"/>
    <property type="evidence" value="ECO:0007669"/>
    <property type="project" value="UniProtKB-SubCell"/>
</dbReference>
<keyword evidence="3" id="KW-0050">Antiport</keyword>
<organism evidence="10 11">
    <name type="scientific">Kineosphaera limosa NBRC 100340</name>
    <dbReference type="NCBI Taxonomy" id="1184609"/>
    <lineage>
        <taxon>Bacteria</taxon>
        <taxon>Bacillati</taxon>
        <taxon>Actinomycetota</taxon>
        <taxon>Actinomycetes</taxon>
        <taxon>Micrococcales</taxon>
        <taxon>Dermatophilaceae</taxon>
        <taxon>Kineosphaera</taxon>
    </lineage>
</organism>
<evidence type="ECO:0000256" key="6">
    <source>
        <dbReference type="ARBA" id="ARBA00023065"/>
    </source>
</evidence>
<feature type="transmembrane region" description="Helical" evidence="8">
    <location>
        <begin position="373"/>
        <end position="395"/>
    </location>
</feature>
<evidence type="ECO:0000256" key="7">
    <source>
        <dbReference type="ARBA" id="ARBA00023136"/>
    </source>
</evidence>
<feature type="transmembrane region" description="Helical" evidence="8">
    <location>
        <begin position="202"/>
        <end position="221"/>
    </location>
</feature>
<dbReference type="AlphaFoldDB" id="K6WPQ9"/>
<accession>K6WPQ9</accession>
<evidence type="ECO:0000256" key="5">
    <source>
        <dbReference type="ARBA" id="ARBA00022989"/>
    </source>
</evidence>
<keyword evidence="6" id="KW-0406">Ion transport</keyword>
<feature type="domain" description="Cation/H+ exchanger transmembrane" evidence="9">
    <location>
        <begin position="17"/>
        <end position="395"/>
    </location>
</feature>
<reference evidence="10 11" key="1">
    <citation type="submission" date="2012-08" db="EMBL/GenBank/DDBJ databases">
        <title>Whole genome shotgun sequence of Kineosphaera limosa NBRC 100340.</title>
        <authorList>
            <person name="Yoshida I."/>
            <person name="Isaki S."/>
            <person name="Hosoyama A."/>
            <person name="Tsuchikane K."/>
            <person name="Katsumata H."/>
            <person name="Ando Y."/>
            <person name="Ohji S."/>
            <person name="Hamada M."/>
            <person name="Tamura T."/>
            <person name="Yamazoe A."/>
            <person name="Yamazaki S."/>
            <person name="Fujita N."/>
        </authorList>
    </citation>
    <scope>NUCLEOTIDE SEQUENCE [LARGE SCALE GENOMIC DNA]</scope>
    <source>
        <strain evidence="10 11">NBRC 100340</strain>
    </source>
</reference>
<keyword evidence="4 8" id="KW-0812">Transmembrane</keyword>
<evidence type="ECO:0000256" key="8">
    <source>
        <dbReference type="SAM" id="Phobius"/>
    </source>
</evidence>
<dbReference type="EMBL" id="BAHD01000026">
    <property type="protein sequence ID" value="GAB95781.1"/>
    <property type="molecule type" value="Genomic_DNA"/>
</dbReference>
<feature type="transmembrane region" description="Helical" evidence="8">
    <location>
        <begin position="285"/>
        <end position="306"/>
    </location>
</feature>
<dbReference type="Pfam" id="PF00999">
    <property type="entry name" value="Na_H_Exchanger"/>
    <property type="match status" value="1"/>
</dbReference>
<evidence type="ECO:0000259" key="9">
    <source>
        <dbReference type="Pfam" id="PF00999"/>
    </source>
</evidence>
<sequence>MTTAILACGAVLLIWALAAEQLRTWRITAPMVMVAGGLAVGAASALGIVSQDFDLKIANQVLTGRTAQQIAEVILALVLFVDSFEIRRGILGHEPKPASRLLFLALPLSILLGTAAGLWAFPALSVAAVLAIVCAVVPTDMAPAADILKDKRFPERVRNVLNVESGYNDGIVAPIFIFALTLAGNTSHAATPQAALAEALPASLKAIVVGVASGLLMRFVVARGWSSSTALRVGVVTIPLLAYALAFTWHGNGFVAAFVAGLAFRAARGHLAHSEIDLTEDLAALTGYVMWFVLGVCSVIAMQVLFSWQVALFPLAALTVVRIVPVLLCLLGSSMPLRDRMLVALLGPRGIATIVFGLLAFADLPANESETALAAMVVTVLASFVLHGVGAPFIARVYERRAAQVTGPAPAPK</sequence>
<dbReference type="OrthoDB" id="4174405at2"/>
<dbReference type="GO" id="GO:1902600">
    <property type="term" value="P:proton transmembrane transport"/>
    <property type="evidence" value="ECO:0007669"/>
    <property type="project" value="InterPro"/>
</dbReference>
<comment type="subcellular location">
    <subcellularLocation>
        <location evidence="1">Cell membrane</location>
        <topology evidence="1">Multi-pass membrane protein</topology>
    </subcellularLocation>
</comment>
<evidence type="ECO:0000256" key="3">
    <source>
        <dbReference type="ARBA" id="ARBA00022449"/>
    </source>
</evidence>
<evidence type="ECO:0000256" key="1">
    <source>
        <dbReference type="ARBA" id="ARBA00004651"/>
    </source>
</evidence>
<keyword evidence="2" id="KW-0813">Transport</keyword>
<name>K6WPQ9_9MICO</name>
<keyword evidence="7 8" id="KW-0472">Membrane</keyword>
<dbReference type="PANTHER" id="PTHR32507">
    <property type="entry name" value="NA(+)/H(+) ANTIPORTER 1"/>
    <property type="match status" value="1"/>
</dbReference>
<evidence type="ECO:0000313" key="10">
    <source>
        <dbReference type="EMBL" id="GAB95781.1"/>
    </source>
</evidence>
<feature type="transmembrane region" description="Helical" evidence="8">
    <location>
        <begin position="28"/>
        <end position="49"/>
    </location>
</feature>
<feature type="transmembrane region" description="Helical" evidence="8">
    <location>
        <begin position="312"/>
        <end position="331"/>
    </location>
</feature>
<comment type="caution">
    <text evidence="10">The sequence shown here is derived from an EMBL/GenBank/DDBJ whole genome shotgun (WGS) entry which is preliminary data.</text>
</comment>
<protein>
    <submittedName>
        <fullName evidence="10">Putative CPA1 family transporter</fullName>
    </submittedName>
</protein>
<dbReference type="InterPro" id="IPR006153">
    <property type="entry name" value="Cation/H_exchanger_TM"/>
</dbReference>
<gene>
    <name evidence="10" type="ORF">KILIM_026_00520</name>
</gene>
<evidence type="ECO:0000256" key="2">
    <source>
        <dbReference type="ARBA" id="ARBA00022448"/>
    </source>
</evidence>
<keyword evidence="5 8" id="KW-1133">Transmembrane helix</keyword>
<dbReference type="Proteomes" id="UP000008366">
    <property type="component" value="Unassembled WGS sequence"/>
</dbReference>
<feature type="transmembrane region" description="Helical" evidence="8">
    <location>
        <begin position="101"/>
        <end position="121"/>
    </location>
</feature>
<dbReference type="GO" id="GO:0015297">
    <property type="term" value="F:antiporter activity"/>
    <property type="evidence" value="ECO:0007669"/>
    <property type="project" value="UniProtKB-KW"/>
</dbReference>
<dbReference type="PANTHER" id="PTHR32507:SF8">
    <property type="entry name" value="CNH1P"/>
    <property type="match status" value="1"/>
</dbReference>
<feature type="transmembrane region" description="Helical" evidence="8">
    <location>
        <begin position="343"/>
        <end position="361"/>
    </location>
</feature>
<dbReference type="RefSeq" id="WP_006592313.1">
    <property type="nucleotide sequence ID" value="NZ_BAHD01000026.1"/>
</dbReference>
<dbReference type="eggNOG" id="COG0025">
    <property type="taxonomic scope" value="Bacteria"/>
</dbReference>
<proteinExistence type="predicted"/>
<evidence type="ECO:0000313" key="11">
    <source>
        <dbReference type="Proteomes" id="UP000008366"/>
    </source>
</evidence>
<evidence type="ECO:0000256" key="4">
    <source>
        <dbReference type="ARBA" id="ARBA00022692"/>
    </source>
</evidence>
<feature type="transmembrane region" description="Helical" evidence="8">
    <location>
        <begin position="241"/>
        <end position="264"/>
    </location>
</feature>
<keyword evidence="11" id="KW-1185">Reference proteome</keyword>